<dbReference type="AlphaFoldDB" id="A0A2P1PWI8"/>
<protein>
    <submittedName>
        <fullName evidence="2">Uncharacterized protein</fullName>
    </submittedName>
</protein>
<feature type="coiled-coil region" evidence="1">
    <location>
        <begin position="132"/>
        <end position="159"/>
    </location>
</feature>
<dbReference type="RefSeq" id="WP_106893141.1">
    <property type="nucleotide sequence ID" value="NZ_CP027860.1"/>
</dbReference>
<reference evidence="2 3" key="1">
    <citation type="submission" date="2018-03" db="EMBL/GenBank/DDBJ databases">
        <title>Ahniella affigens gen. nov., sp. nov., a gammaproteobacterium isolated from sandy soil near a stream.</title>
        <authorList>
            <person name="Ko Y."/>
            <person name="Kim J.-H."/>
        </authorList>
    </citation>
    <scope>NUCLEOTIDE SEQUENCE [LARGE SCALE GENOMIC DNA]</scope>
    <source>
        <strain evidence="2 3">D13</strain>
    </source>
</reference>
<keyword evidence="3" id="KW-1185">Reference proteome</keyword>
<evidence type="ECO:0000313" key="3">
    <source>
        <dbReference type="Proteomes" id="UP000241074"/>
    </source>
</evidence>
<dbReference type="EMBL" id="CP027860">
    <property type="protein sequence ID" value="AVP99221.1"/>
    <property type="molecule type" value="Genomic_DNA"/>
</dbReference>
<dbReference type="KEGG" id="xba:C7S18_19550"/>
<name>A0A2P1PWI8_9GAMM</name>
<organism evidence="2 3">
    <name type="scientific">Ahniella affigens</name>
    <dbReference type="NCBI Taxonomy" id="2021234"/>
    <lineage>
        <taxon>Bacteria</taxon>
        <taxon>Pseudomonadati</taxon>
        <taxon>Pseudomonadota</taxon>
        <taxon>Gammaproteobacteria</taxon>
        <taxon>Lysobacterales</taxon>
        <taxon>Rhodanobacteraceae</taxon>
        <taxon>Ahniella</taxon>
    </lineage>
</organism>
<evidence type="ECO:0000256" key="1">
    <source>
        <dbReference type="SAM" id="Coils"/>
    </source>
</evidence>
<gene>
    <name evidence="2" type="ORF">C7S18_19550</name>
</gene>
<accession>A0A2P1PWI8</accession>
<dbReference type="PROSITE" id="PS51257">
    <property type="entry name" value="PROKAR_LIPOPROTEIN"/>
    <property type="match status" value="1"/>
</dbReference>
<keyword evidence="1" id="KW-0175">Coiled coil</keyword>
<dbReference type="Proteomes" id="UP000241074">
    <property type="component" value="Chromosome"/>
</dbReference>
<proteinExistence type="predicted"/>
<dbReference type="OrthoDB" id="9822033at2"/>
<reference evidence="2 3" key="2">
    <citation type="submission" date="2018-03" db="EMBL/GenBank/DDBJ databases">
        <authorList>
            <person name="Keele B.F."/>
        </authorList>
    </citation>
    <scope>NUCLEOTIDE SEQUENCE [LARGE SCALE GENOMIC DNA]</scope>
    <source>
        <strain evidence="2 3">D13</strain>
    </source>
</reference>
<evidence type="ECO:0000313" key="2">
    <source>
        <dbReference type="EMBL" id="AVP99221.1"/>
    </source>
</evidence>
<sequence length="571" mass="63216">MLAIGIRSVPFGAFRRFSAYPLLTLTVLLAACASQPKQTATLAMASETPSEPIVFLEDAAASQAASACGISVAAGTGAPAPPEATASAAADPVFGLGKWIAGLILSQAKSVATRELGWDQEYNRFLALSSQLNEINTRLNALDARMDRLTELLETIDLRRVKSEYHRDFVQPVFIGTTALNQLACREAALNRARLLDRDVQMALNQRNIALDQFKQECRSNNDFYSIPASLTERLSSSGSILDSYKRAVILPRRFLVEQDTIEYESVFYRYHLTQVTALRLAAECKIRNRPDNADPNDPGQANFRKALAKSLYEDIDGPFRVARMDQVEQFLPTPLPEGLVFDIQNNLLWLNRREFGAHPYTSQRLSNRAVNVRLTRRGPSETGPWQFQLARFGDVEAMAALGQALPTVRRGDSGSSLYPATLKPFLAEIGLGQVAAAIPDSGDLSFAWTADAGRPIRRCHTLDATACKKWYDPHESLGRIAAIAPASGSKLRPNPDGAWYAPQQCRPNECRDFRYAKSGVISVCRDPNVTDSRTRCVADRVLGEWQAPGLYTSRPRPEDHFFAFRWSNTD</sequence>